<keyword evidence="1" id="KW-0812">Transmembrane</keyword>
<organism evidence="2 3">
    <name type="scientific">endosymbiont of Ridgeia piscesae</name>
    <dbReference type="NCBI Taxonomy" id="54398"/>
    <lineage>
        <taxon>Bacteria</taxon>
        <taxon>Pseudomonadati</taxon>
        <taxon>Pseudomonadota</taxon>
        <taxon>Gammaproteobacteria</taxon>
        <taxon>sulfur-oxidizing symbionts</taxon>
    </lineage>
</organism>
<keyword evidence="1" id="KW-1133">Transmembrane helix</keyword>
<dbReference type="GO" id="GO:0005886">
    <property type="term" value="C:plasma membrane"/>
    <property type="evidence" value="ECO:0007669"/>
    <property type="project" value="TreeGrafter"/>
</dbReference>
<dbReference type="PANTHER" id="PTHR30092:SF0">
    <property type="entry name" value="INNER MEMBRANE PROTEIN CRED"/>
    <property type="match status" value="1"/>
</dbReference>
<proteinExistence type="predicted"/>
<feature type="transmembrane region" description="Helical" evidence="1">
    <location>
        <begin position="53"/>
        <end position="70"/>
    </location>
</feature>
<keyword evidence="1" id="KW-0472">Membrane</keyword>
<feature type="transmembrane region" description="Helical" evidence="1">
    <location>
        <begin position="76"/>
        <end position="95"/>
    </location>
</feature>
<evidence type="ECO:0000256" key="1">
    <source>
        <dbReference type="SAM" id="Phobius"/>
    </source>
</evidence>
<evidence type="ECO:0000313" key="3">
    <source>
        <dbReference type="Proteomes" id="UP000051276"/>
    </source>
</evidence>
<feature type="transmembrane region" description="Helical" evidence="1">
    <location>
        <begin position="107"/>
        <end position="125"/>
    </location>
</feature>
<dbReference type="STRING" id="54398.Ga0074115_11637"/>
<name>A0A0T5ZB06_9GAMM</name>
<dbReference type="PANTHER" id="PTHR30092">
    <property type="entry name" value="INNER MEMBRANE PROTEIN CRED"/>
    <property type="match status" value="1"/>
</dbReference>
<evidence type="ECO:0000313" key="2">
    <source>
        <dbReference type="EMBL" id="KRT59685.1"/>
    </source>
</evidence>
<dbReference type="Pfam" id="PF06123">
    <property type="entry name" value="CreD"/>
    <property type="match status" value="1"/>
</dbReference>
<accession>A0A0T5ZB06</accession>
<dbReference type="Proteomes" id="UP000051276">
    <property type="component" value="Unassembled WGS sequence"/>
</dbReference>
<protein>
    <submittedName>
        <fullName evidence="2">Inner membrane protein CreD</fullName>
    </submittedName>
</protein>
<feature type="transmembrane region" description="Helical" evidence="1">
    <location>
        <begin position="131"/>
        <end position="149"/>
    </location>
</feature>
<gene>
    <name evidence="2" type="ORF">Ga0076813_15929</name>
</gene>
<dbReference type="InterPro" id="IPR010364">
    <property type="entry name" value="Uncharacterised_IM_CreD"/>
</dbReference>
<comment type="caution">
    <text evidence="2">The sequence shown here is derived from an EMBL/GenBank/DDBJ whole genome shotgun (WGS) entry which is preliminary data.</text>
</comment>
<reference evidence="2 3" key="1">
    <citation type="submission" date="2015-11" db="EMBL/GenBank/DDBJ databases">
        <title>The genome of Candidatus Endoriftia persephone in Ridgeia piscesae and population structure of the North Eastern Pacific vestimentiferan symbionts.</title>
        <authorList>
            <person name="Perez M."/>
            <person name="Juniper K.S."/>
        </authorList>
    </citation>
    <scope>NUCLEOTIDE SEQUENCE [LARGE SCALE GENOMIC DNA]</scope>
    <source>
        <strain evidence="2">Ind10</strain>
    </source>
</reference>
<dbReference type="AlphaFoldDB" id="A0A0T5ZB06"/>
<dbReference type="EMBL" id="LMXI01000102">
    <property type="protein sequence ID" value="KRT59685.1"/>
    <property type="molecule type" value="Genomic_DNA"/>
</dbReference>
<sequence>MIAISDPKAIDSASPLMWGGQPLELLRDKRPEGDRFGQPADVGRATARTPTRCGGWLAGCAITLFYLLLLSLAEQIGFTAAYCVATLMTVGLVYGYTRRILTSRRNAALVSGGLSILYGYLFALLHEQEYALLAGSIGLFLMLGLVMYLTRNIDWYQTTEQVVEKRPKQNKEGIE</sequence>